<feature type="transmembrane region" description="Helical" evidence="7">
    <location>
        <begin position="131"/>
        <end position="151"/>
    </location>
</feature>
<dbReference type="InterPro" id="IPR036640">
    <property type="entry name" value="ABC1_TM_sf"/>
</dbReference>
<keyword evidence="4 10" id="KW-0067">ATP-binding</keyword>
<dbReference type="InterPro" id="IPR017871">
    <property type="entry name" value="ABC_transporter-like_CS"/>
</dbReference>
<dbReference type="AlphaFoldDB" id="A0A1C4CN73"/>
<keyword evidence="5 7" id="KW-1133">Transmembrane helix</keyword>
<dbReference type="PANTHER" id="PTHR24221">
    <property type="entry name" value="ATP-BINDING CASSETTE SUB-FAMILY B"/>
    <property type="match status" value="1"/>
</dbReference>
<keyword evidence="11" id="KW-1185">Reference proteome</keyword>
<dbReference type="InterPro" id="IPR011527">
    <property type="entry name" value="ABC1_TM_dom"/>
</dbReference>
<dbReference type="SUPFAM" id="SSF90123">
    <property type="entry name" value="ABC transporter transmembrane region"/>
    <property type="match status" value="1"/>
</dbReference>
<dbReference type="PROSITE" id="PS50893">
    <property type="entry name" value="ABC_TRANSPORTER_2"/>
    <property type="match status" value="1"/>
</dbReference>
<dbReference type="Pfam" id="PF00005">
    <property type="entry name" value="ABC_tran"/>
    <property type="match status" value="1"/>
</dbReference>
<organism evidence="10 11">
    <name type="scientific">Kosakonia oryzendophytica</name>
    <dbReference type="NCBI Taxonomy" id="1005665"/>
    <lineage>
        <taxon>Bacteria</taxon>
        <taxon>Pseudomonadati</taxon>
        <taxon>Pseudomonadota</taxon>
        <taxon>Gammaproteobacteria</taxon>
        <taxon>Enterobacterales</taxon>
        <taxon>Enterobacteriaceae</taxon>
        <taxon>Kosakonia</taxon>
    </lineage>
</organism>
<dbReference type="GO" id="GO:0005524">
    <property type="term" value="F:ATP binding"/>
    <property type="evidence" value="ECO:0007669"/>
    <property type="project" value="UniProtKB-KW"/>
</dbReference>
<dbReference type="SMART" id="SM00382">
    <property type="entry name" value="AAA"/>
    <property type="match status" value="1"/>
</dbReference>
<evidence type="ECO:0000256" key="5">
    <source>
        <dbReference type="ARBA" id="ARBA00022989"/>
    </source>
</evidence>
<evidence type="ECO:0000313" key="10">
    <source>
        <dbReference type="EMBL" id="SCC20510.1"/>
    </source>
</evidence>
<feature type="domain" description="ABC transporter" evidence="8">
    <location>
        <begin position="339"/>
        <end position="555"/>
    </location>
</feature>
<dbReference type="GO" id="GO:0140359">
    <property type="term" value="F:ABC-type transporter activity"/>
    <property type="evidence" value="ECO:0007669"/>
    <property type="project" value="InterPro"/>
</dbReference>
<dbReference type="InterPro" id="IPR003439">
    <property type="entry name" value="ABC_transporter-like_ATP-bd"/>
</dbReference>
<evidence type="ECO:0000256" key="4">
    <source>
        <dbReference type="ARBA" id="ARBA00022840"/>
    </source>
</evidence>
<dbReference type="Gene3D" id="1.20.1560.10">
    <property type="entry name" value="ABC transporter type 1, transmembrane domain"/>
    <property type="match status" value="1"/>
</dbReference>
<dbReference type="SUPFAM" id="SSF52540">
    <property type="entry name" value="P-loop containing nucleoside triphosphate hydrolases"/>
    <property type="match status" value="1"/>
</dbReference>
<dbReference type="PANTHER" id="PTHR24221:SF503">
    <property type="entry name" value="MITOCHONDRIAL POTASSIUM CHANNEL ATP-BINDING SUBUNIT"/>
    <property type="match status" value="1"/>
</dbReference>
<feature type="domain" description="ABC transmembrane type-1" evidence="9">
    <location>
        <begin position="20"/>
        <end position="300"/>
    </location>
</feature>
<gene>
    <name evidence="10" type="ORF">GA0061071_10886</name>
</gene>
<dbReference type="InterPro" id="IPR039421">
    <property type="entry name" value="Type_1_exporter"/>
</dbReference>
<feature type="transmembrane region" description="Helical" evidence="7">
    <location>
        <begin position="53"/>
        <end position="74"/>
    </location>
</feature>
<dbReference type="PROSITE" id="PS50929">
    <property type="entry name" value="ABC_TM1F"/>
    <property type="match status" value="1"/>
</dbReference>
<feature type="transmembrane region" description="Helical" evidence="7">
    <location>
        <begin position="157"/>
        <end position="175"/>
    </location>
</feature>
<reference evidence="11" key="1">
    <citation type="submission" date="2016-08" db="EMBL/GenBank/DDBJ databases">
        <authorList>
            <person name="Varghese N."/>
            <person name="Submissions Spin"/>
        </authorList>
    </citation>
    <scope>NUCLEOTIDE SEQUENCE [LARGE SCALE GENOMIC DNA]</scope>
    <source>
        <strain evidence="11">REICA_082</strain>
    </source>
</reference>
<dbReference type="InterPro" id="IPR027417">
    <property type="entry name" value="P-loop_NTPase"/>
</dbReference>
<comment type="subcellular location">
    <subcellularLocation>
        <location evidence="1">Cell membrane</location>
        <topology evidence="1">Multi-pass membrane protein</topology>
    </subcellularLocation>
</comment>
<dbReference type="InterPro" id="IPR003593">
    <property type="entry name" value="AAA+_ATPase"/>
</dbReference>
<dbReference type="Proteomes" id="UP000198975">
    <property type="component" value="Unassembled WGS sequence"/>
</dbReference>
<keyword evidence="3" id="KW-0547">Nucleotide-binding</keyword>
<keyword evidence="2 7" id="KW-0812">Transmembrane</keyword>
<proteinExistence type="predicted"/>
<evidence type="ECO:0000259" key="9">
    <source>
        <dbReference type="PROSITE" id="PS50929"/>
    </source>
</evidence>
<dbReference type="Gene3D" id="3.40.50.300">
    <property type="entry name" value="P-loop containing nucleotide triphosphate hydrolases"/>
    <property type="match status" value="1"/>
</dbReference>
<evidence type="ECO:0000313" key="11">
    <source>
        <dbReference type="Proteomes" id="UP000198975"/>
    </source>
</evidence>
<evidence type="ECO:0000259" key="8">
    <source>
        <dbReference type="PROSITE" id="PS50893"/>
    </source>
</evidence>
<evidence type="ECO:0000256" key="3">
    <source>
        <dbReference type="ARBA" id="ARBA00022741"/>
    </source>
</evidence>
<protein>
    <submittedName>
        <fullName evidence="10">ATP-binding cassette, subfamily B</fullName>
    </submittedName>
</protein>
<dbReference type="PROSITE" id="PS00211">
    <property type="entry name" value="ABC_TRANSPORTER_1"/>
    <property type="match status" value="1"/>
</dbReference>
<keyword evidence="6 7" id="KW-0472">Membrane</keyword>
<feature type="transmembrane region" description="Helical" evidence="7">
    <location>
        <begin position="241"/>
        <end position="262"/>
    </location>
</feature>
<dbReference type="GO" id="GO:0016887">
    <property type="term" value="F:ATP hydrolysis activity"/>
    <property type="evidence" value="ECO:0007669"/>
    <property type="project" value="InterPro"/>
</dbReference>
<feature type="transmembrane region" description="Helical" evidence="7">
    <location>
        <begin position="268"/>
        <end position="288"/>
    </location>
</feature>
<sequence>MDFIEKNLLKKNKLSQISTLSLTVISSFLFISFGVLVRYCIDNKQELSSYEGVVVFCSLFIAIRILMPISYALTERIVHEYCIKSESELRTEIYSNINSVYAEDMDSVNKSELFSVYETAMGSIGTYVRTIWSETLPVVFQTLFIIASVWWYLGSTIALEFLSVVLIYVIFIIKLTEKRFSLMRNVAMSRKKINGLLHGLGSVHLSSKIYSSGLRSQATMRHAVINYDNSQRSVRDEFFRFGFFTTLLSSFGSVIVLVSAGIAFNTGAITFGSLIMLATFLFQVFLPLNRIGVLWRNINRCRIDFRILNDALSPLRKHINADKADMSSQCGNFPDQLYIMLNDVYKNKDGKTVFSGLSGDIQFDSGKPVLLLGENGTGKTSLVRLLSLIDRPDKGTIIFSPDITSAGSDGTTPPGVSVVTQSFSLLNASLRDNLIFFLGEFDEKKFAVISKRIFFPYELDFSVGEGGRNLSGGELQKLNIITAFLKSSQLLIMDEPTSALDHESTRVLIEMIKEYLLTGHVLIVSHDPGLQAAFPDSVKYEVKKDALIHLTGIKQKAG</sequence>
<dbReference type="EMBL" id="FMAY01000008">
    <property type="protein sequence ID" value="SCC20510.1"/>
    <property type="molecule type" value="Genomic_DNA"/>
</dbReference>
<dbReference type="GO" id="GO:0005886">
    <property type="term" value="C:plasma membrane"/>
    <property type="evidence" value="ECO:0007669"/>
    <property type="project" value="UniProtKB-SubCell"/>
</dbReference>
<evidence type="ECO:0000256" key="2">
    <source>
        <dbReference type="ARBA" id="ARBA00022692"/>
    </source>
</evidence>
<feature type="transmembrane region" description="Helical" evidence="7">
    <location>
        <begin position="20"/>
        <end position="41"/>
    </location>
</feature>
<evidence type="ECO:0000256" key="6">
    <source>
        <dbReference type="ARBA" id="ARBA00023136"/>
    </source>
</evidence>
<dbReference type="RefSeq" id="WP_061493367.1">
    <property type="nucleotide sequence ID" value="NZ_CP115659.1"/>
</dbReference>
<dbReference type="OrthoDB" id="8952216at2"/>
<evidence type="ECO:0000256" key="7">
    <source>
        <dbReference type="SAM" id="Phobius"/>
    </source>
</evidence>
<evidence type="ECO:0000256" key="1">
    <source>
        <dbReference type="ARBA" id="ARBA00004651"/>
    </source>
</evidence>
<accession>A0A1C4CN73</accession>
<name>A0A1C4CN73_9ENTR</name>